<name>I7JQ32_9ROSA</name>
<dbReference type="CDD" id="cd01650">
    <property type="entry name" value="RT_nLTR_like"/>
    <property type="match status" value="1"/>
</dbReference>
<sequence length="554" mass="65392">MKNWPLFHGKKSLRVSSFSHLPGRSSSLEICSHIFVFLHLYPKSSKIGIRRVQGLCSTPKGIFWWWNEEVQTKVKAKKECCKALYKDMTDENGERYRRAKQEAKKALDIYKLAKVREKKTRDLNQVRCIKDEDGKVLATENAVKDRLRDYFHNLFNEGHEWSTSLGELSNSEEYRNYFFYRRIRKEEVVVALKKMKHIKAVGPNDIPIKVWKVLGETGITWLTDLFNRILKMKKMSNEWRNSTLVPIYKNKGDIQNCMNYRGIKLMSHTMKLLARVIEHRLRQKTRVSDNQFKFMPGCSTMEAIYLLRKLMEKYRDGKNDLHMVFIDLEKVYDRVPRDILWRILEKKGVRVAYIQAIKDMYDGAKTAVRTYEGQIESFPITVRLHQGSSLSPYLFALDGNKAGNVDGTKCWVVKHQHVHKMGVAKMRMLRWMCRHTRKDKIRNEDIRGKCLWKALDEPYISVVLDFPFSFPYLQFEATKPGLCRWFYHFFGDSGNHFLRVRYETSSTLHNLQVGMLVDKIRIWVDYEKPLDILDSVEWSEILALAHFHKLIKVA</sequence>
<evidence type="ECO:0000259" key="1">
    <source>
        <dbReference type="Pfam" id="PF00078"/>
    </source>
</evidence>
<accession>I7JQ32</accession>
<dbReference type="EMBL" id="HE805489">
    <property type="protein sequence ID" value="CCH50954.1"/>
    <property type="molecule type" value="Genomic_DNA"/>
</dbReference>
<dbReference type="AlphaFoldDB" id="I7JQ32"/>
<organism evidence="2">
    <name type="scientific">Malus x robusta</name>
    <dbReference type="NCBI Taxonomy" id="1184610"/>
    <lineage>
        <taxon>Eukaryota</taxon>
        <taxon>Viridiplantae</taxon>
        <taxon>Streptophyta</taxon>
        <taxon>Embryophyta</taxon>
        <taxon>Tracheophyta</taxon>
        <taxon>Spermatophyta</taxon>
        <taxon>Magnoliopsida</taxon>
        <taxon>eudicotyledons</taxon>
        <taxon>Gunneridae</taxon>
        <taxon>Pentapetalae</taxon>
        <taxon>rosids</taxon>
        <taxon>fabids</taxon>
        <taxon>Rosales</taxon>
        <taxon>Rosaceae</taxon>
        <taxon>Amygdaloideae</taxon>
        <taxon>Maleae</taxon>
        <taxon>Malus</taxon>
    </lineage>
</organism>
<dbReference type="InterPro" id="IPR000477">
    <property type="entry name" value="RT_dom"/>
</dbReference>
<gene>
    <name evidence="2" type="primary">T1.2</name>
</gene>
<dbReference type="PANTHER" id="PTHR19446">
    <property type="entry name" value="REVERSE TRANSCRIPTASES"/>
    <property type="match status" value="1"/>
</dbReference>
<evidence type="ECO:0000313" key="2">
    <source>
        <dbReference type="EMBL" id="CCH50954.1"/>
    </source>
</evidence>
<dbReference type="Pfam" id="PF00078">
    <property type="entry name" value="RVT_1"/>
    <property type="match status" value="1"/>
</dbReference>
<protein>
    <submittedName>
        <fullName evidence="2">T1.2 protein</fullName>
    </submittedName>
</protein>
<proteinExistence type="predicted"/>
<reference evidence="2" key="1">
    <citation type="journal article" date="2012" name="Tree Genet. Genomes">
        <title>A Candidate Gene for Fire Blight Resistance in Malus . robusta 5 is Coding for a CC-NBS-LRR.</title>
        <authorList>
            <person name="Fahrentrapp J."/>
            <person name="Broggini G.A.L."/>
            <person name="Kellerhals M."/>
            <person name="Peil A."/>
            <person name="Richter K."/>
            <person name="Zini E."/>
            <person name="Gessler C."/>
        </authorList>
    </citation>
    <scope>NUCLEOTIDE SEQUENCE</scope>
</reference>
<feature type="domain" description="Reverse transcriptase" evidence="1">
    <location>
        <begin position="252"/>
        <end position="397"/>
    </location>
</feature>